<dbReference type="PANTHER" id="PTHR35789">
    <property type="entry name" value="SPORE GERMINATION PROTEIN B3"/>
    <property type="match status" value="1"/>
</dbReference>
<evidence type="ECO:0000259" key="8">
    <source>
        <dbReference type="Pfam" id="PF05504"/>
    </source>
</evidence>
<dbReference type="PROSITE" id="PS51257">
    <property type="entry name" value="PROKAR_LIPOPROTEIN"/>
    <property type="match status" value="1"/>
</dbReference>
<dbReference type="Proteomes" id="UP000249260">
    <property type="component" value="Unassembled WGS sequence"/>
</dbReference>
<dbReference type="Pfam" id="PF05504">
    <property type="entry name" value="Spore_GerAC"/>
    <property type="match status" value="1"/>
</dbReference>
<sequence>MKRSILALFFCFLVSGCVQERIIDRINIIQSLGVDIEGETYKLSASIPSYIKASPKQSESSITAESNIMYGVFTALTTKSSHPVELGQMRTMVISDKFAREAIPELADLINREFIKSSNATIVITKQSANSIISETSNKPPYYLSELIEQNMQHGNTPATNYHSFVNQYYGEGQDVYLPVLNQDQGILHMDGVCVFKGDDLKLWLTGEEGLYVKFLNDKSLTGEYDFKTGPKEMYSFTILRGKSKIAISKNGKTTITLALSIALREIPNNMNIQNKDDLHEVKKQIENRLSTEIKTLLVRLQKNNVDPIGFGEQYRWQHRTFSENEFYEKTYPNLDFEVKTNILILNAGVGH</sequence>
<comment type="caution">
    <text evidence="10">The sequence shown here is derived from an EMBL/GenBank/DDBJ whole genome shotgun (WGS) entry which is preliminary data.</text>
</comment>
<evidence type="ECO:0000313" key="11">
    <source>
        <dbReference type="Proteomes" id="UP000249260"/>
    </source>
</evidence>
<reference evidence="10 11" key="1">
    <citation type="submission" date="2018-06" db="EMBL/GenBank/DDBJ databases">
        <title>Paenibacillus montanisoli sp. nov., isolated from mountain area soil.</title>
        <authorList>
            <person name="Wu M."/>
        </authorList>
    </citation>
    <scope>NUCLEOTIDE SEQUENCE [LARGE SCALE GENOMIC DNA]</scope>
    <source>
        <strain evidence="10 11">RA17</strain>
    </source>
</reference>
<keyword evidence="3" id="KW-0309">Germination</keyword>
<evidence type="ECO:0000256" key="6">
    <source>
        <dbReference type="ARBA" id="ARBA00023139"/>
    </source>
</evidence>
<dbReference type="Pfam" id="PF25198">
    <property type="entry name" value="Spore_GerAC_N"/>
    <property type="match status" value="1"/>
</dbReference>
<feature type="domain" description="Spore germination protein N-terminal" evidence="9">
    <location>
        <begin position="20"/>
        <end position="181"/>
    </location>
</feature>
<keyword evidence="7" id="KW-0449">Lipoprotein</keyword>
<evidence type="ECO:0000259" key="9">
    <source>
        <dbReference type="Pfam" id="PF25198"/>
    </source>
</evidence>
<proteinExistence type="inferred from homology"/>
<dbReference type="GO" id="GO:0016020">
    <property type="term" value="C:membrane"/>
    <property type="evidence" value="ECO:0007669"/>
    <property type="project" value="UniProtKB-SubCell"/>
</dbReference>
<dbReference type="AlphaFoldDB" id="A0A328U4F1"/>
<evidence type="ECO:0000256" key="1">
    <source>
        <dbReference type="ARBA" id="ARBA00004635"/>
    </source>
</evidence>
<evidence type="ECO:0000256" key="7">
    <source>
        <dbReference type="ARBA" id="ARBA00023288"/>
    </source>
</evidence>
<evidence type="ECO:0000313" key="10">
    <source>
        <dbReference type="EMBL" id="RAP75785.1"/>
    </source>
</evidence>
<organism evidence="10 11">
    <name type="scientific">Paenibacillus montanisoli</name>
    <dbReference type="NCBI Taxonomy" id="2081970"/>
    <lineage>
        <taxon>Bacteria</taxon>
        <taxon>Bacillati</taxon>
        <taxon>Bacillota</taxon>
        <taxon>Bacilli</taxon>
        <taxon>Bacillales</taxon>
        <taxon>Paenibacillaceae</taxon>
        <taxon>Paenibacillus</taxon>
    </lineage>
</organism>
<keyword evidence="6" id="KW-0564">Palmitate</keyword>
<dbReference type="InterPro" id="IPR057336">
    <property type="entry name" value="GerAC_N"/>
</dbReference>
<dbReference type="PANTHER" id="PTHR35789:SF1">
    <property type="entry name" value="SPORE GERMINATION PROTEIN B3"/>
    <property type="match status" value="1"/>
</dbReference>
<dbReference type="Gene3D" id="3.30.300.210">
    <property type="entry name" value="Nutrient germinant receptor protein C, domain 3"/>
    <property type="match status" value="1"/>
</dbReference>
<name>A0A328U4F1_9BACL</name>
<keyword evidence="5" id="KW-0472">Membrane</keyword>
<dbReference type="InterPro" id="IPR046953">
    <property type="entry name" value="Spore_GerAC-like_C"/>
</dbReference>
<dbReference type="GO" id="GO:0009847">
    <property type="term" value="P:spore germination"/>
    <property type="evidence" value="ECO:0007669"/>
    <property type="project" value="InterPro"/>
</dbReference>
<evidence type="ECO:0000256" key="4">
    <source>
        <dbReference type="ARBA" id="ARBA00022729"/>
    </source>
</evidence>
<accession>A0A328U4F1</accession>
<feature type="domain" description="Spore germination GerAC-like C-terminal" evidence="8">
    <location>
        <begin position="191"/>
        <end position="349"/>
    </location>
</feature>
<dbReference type="EMBL" id="QLUW01000002">
    <property type="protein sequence ID" value="RAP75785.1"/>
    <property type="molecule type" value="Genomic_DNA"/>
</dbReference>
<dbReference type="NCBIfam" id="TIGR02887">
    <property type="entry name" value="spore_ger_x_C"/>
    <property type="match status" value="1"/>
</dbReference>
<dbReference type="RefSeq" id="WP_112882010.1">
    <property type="nucleotide sequence ID" value="NZ_QLUW01000002.1"/>
</dbReference>
<dbReference type="InterPro" id="IPR008844">
    <property type="entry name" value="Spore_GerAC-like"/>
</dbReference>
<dbReference type="InterPro" id="IPR038501">
    <property type="entry name" value="Spore_GerAC_C_sf"/>
</dbReference>
<gene>
    <name evidence="10" type="ORF">DL346_10080</name>
</gene>
<protein>
    <recommendedName>
        <fullName evidence="12">Ger(X)C family spore germination protein</fullName>
    </recommendedName>
</protein>
<evidence type="ECO:0000256" key="2">
    <source>
        <dbReference type="ARBA" id="ARBA00007886"/>
    </source>
</evidence>
<comment type="similarity">
    <text evidence="2">Belongs to the GerABKC lipoprotein family.</text>
</comment>
<dbReference type="OrthoDB" id="2592518at2"/>
<keyword evidence="4" id="KW-0732">Signal</keyword>
<keyword evidence="11" id="KW-1185">Reference proteome</keyword>
<evidence type="ECO:0000256" key="3">
    <source>
        <dbReference type="ARBA" id="ARBA00022544"/>
    </source>
</evidence>
<evidence type="ECO:0008006" key="12">
    <source>
        <dbReference type="Google" id="ProtNLM"/>
    </source>
</evidence>
<comment type="subcellular location">
    <subcellularLocation>
        <location evidence="1">Membrane</location>
        <topology evidence="1">Lipid-anchor</topology>
    </subcellularLocation>
</comment>
<evidence type="ECO:0000256" key="5">
    <source>
        <dbReference type="ARBA" id="ARBA00023136"/>
    </source>
</evidence>